<dbReference type="GO" id="GO:0004077">
    <property type="term" value="F:biotin--[biotin carboxyl-carrier protein] ligase activity"/>
    <property type="evidence" value="ECO:0007669"/>
    <property type="project" value="UniProtKB-EC"/>
</dbReference>
<evidence type="ECO:0000256" key="1">
    <source>
        <dbReference type="ARBA" id="ARBA00022598"/>
    </source>
</evidence>
<keyword evidence="4" id="KW-1185">Reference proteome</keyword>
<dbReference type="EMBL" id="JAHWYN010000007">
    <property type="protein sequence ID" value="MBW4360744.1"/>
    <property type="molecule type" value="Genomic_DNA"/>
</dbReference>
<organism evidence="3 4">
    <name type="scientific">Flavobacterium taihuense</name>
    <dbReference type="NCBI Taxonomy" id="2857508"/>
    <lineage>
        <taxon>Bacteria</taxon>
        <taxon>Pseudomonadati</taxon>
        <taxon>Bacteroidota</taxon>
        <taxon>Flavobacteriia</taxon>
        <taxon>Flavobacteriales</taxon>
        <taxon>Flavobacteriaceae</taxon>
        <taxon>Flavobacterium</taxon>
    </lineage>
</organism>
<dbReference type="PANTHER" id="PTHR12835">
    <property type="entry name" value="BIOTIN PROTEIN LIGASE"/>
    <property type="match status" value="1"/>
</dbReference>
<dbReference type="NCBIfam" id="TIGR00121">
    <property type="entry name" value="birA_ligase"/>
    <property type="match status" value="1"/>
</dbReference>
<gene>
    <name evidence="3" type="ORF">KZH69_09640</name>
</gene>
<accession>A0ABS6XVY3</accession>
<comment type="caution">
    <text evidence="3">The sequence shown here is derived from an EMBL/GenBank/DDBJ whole genome shotgun (WGS) entry which is preliminary data.</text>
</comment>
<proteinExistence type="predicted"/>
<dbReference type="CDD" id="cd16442">
    <property type="entry name" value="BPL"/>
    <property type="match status" value="1"/>
</dbReference>
<dbReference type="RefSeq" id="WP_219317233.1">
    <property type="nucleotide sequence ID" value="NZ_JAHWYN010000007.1"/>
</dbReference>
<evidence type="ECO:0000313" key="3">
    <source>
        <dbReference type="EMBL" id="MBW4360744.1"/>
    </source>
</evidence>
<dbReference type="PANTHER" id="PTHR12835:SF5">
    <property type="entry name" value="BIOTIN--PROTEIN LIGASE"/>
    <property type="match status" value="1"/>
</dbReference>
<dbReference type="InterPro" id="IPR004143">
    <property type="entry name" value="BPL_LPL_catalytic"/>
</dbReference>
<protein>
    <submittedName>
        <fullName evidence="3">Biotin--[acetyl-CoA-carboxylase] ligase</fullName>
        <ecNumber evidence="3">6.3.4.15</ecNumber>
    </submittedName>
</protein>
<dbReference type="InterPro" id="IPR004408">
    <property type="entry name" value="Biotin_CoA_COase_ligase"/>
</dbReference>
<dbReference type="PROSITE" id="PS51733">
    <property type="entry name" value="BPL_LPL_CATALYTIC"/>
    <property type="match status" value="1"/>
</dbReference>
<dbReference type="Proteomes" id="UP000812031">
    <property type="component" value="Unassembled WGS sequence"/>
</dbReference>
<dbReference type="Pfam" id="PF03099">
    <property type="entry name" value="BPL_LplA_LipB"/>
    <property type="match status" value="1"/>
</dbReference>
<feature type="domain" description="BPL/LPL catalytic" evidence="2">
    <location>
        <begin position="1"/>
        <end position="177"/>
    </location>
</feature>
<evidence type="ECO:0000313" key="4">
    <source>
        <dbReference type="Proteomes" id="UP000812031"/>
    </source>
</evidence>
<sequence length="242" mass="27159">MKLIKLDAIDSTNEFLKGLSNKHEVQNFTVVTAENQLKGKGQMGSKWDSESGKNLIMSVLIKNFLFDNETVFNLNVVVSLAVIRTLKKYNIPELSVKWPNDIMSANKKIGGILIENSIKGEGTITSIVGLGLNVNQVQFEYLPRASSLALICSSFFDKEEILLAIVDEMELITENYQISASQLWNEYTNELFRVGIPSAFTDENENNFMGIIKGVSSIGKLQILLEDDSICEYNLKEVQMLY</sequence>
<reference evidence="3 4" key="1">
    <citation type="submission" date="2021-07" db="EMBL/GenBank/DDBJ databases">
        <title>Flavobacterium sp. nov. isolated from sediment on the Taihu Lake.</title>
        <authorList>
            <person name="Qu J.-H."/>
        </authorList>
    </citation>
    <scope>NUCLEOTIDE SEQUENCE [LARGE SCALE GENOMIC DNA]</scope>
    <source>
        <strain evidence="3 4">NAS39</strain>
    </source>
</reference>
<dbReference type="EC" id="6.3.4.15" evidence="3"/>
<keyword evidence="1 3" id="KW-0436">Ligase</keyword>
<name>A0ABS6XVY3_9FLAO</name>
<evidence type="ECO:0000259" key="2">
    <source>
        <dbReference type="PROSITE" id="PS51733"/>
    </source>
</evidence>